<sequence>MNKGAVIDKTGTYRYLLWREWDLDKSKLVFVMLNPSKADADIDDPTLRRCINFTKSWGYGSLRVVNLFAYRSASPLDLKKVDDPIGKQNDRYLKKAIKSADQVVVAWGNNGKLMQRDRFVLELLSKLNIQPHCLGITKAGYPRHPLYVAYSKLSVF</sequence>
<dbReference type="InterPro" id="IPR012441">
    <property type="entry name" value="DUF1643"/>
</dbReference>
<organism evidence="1 2">
    <name type="scientific">Pseudanabaena frigida</name>
    <dbReference type="NCBI Taxonomy" id="945775"/>
    <lineage>
        <taxon>Bacteria</taxon>
        <taxon>Bacillati</taxon>
        <taxon>Cyanobacteriota</taxon>
        <taxon>Cyanophyceae</taxon>
        <taxon>Pseudanabaenales</taxon>
        <taxon>Pseudanabaenaceae</taxon>
        <taxon>Pseudanabaena</taxon>
    </lineage>
</organism>
<name>A0A2W4Y9Q0_9CYAN</name>
<dbReference type="Proteomes" id="UP000249467">
    <property type="component" value="Unassembled WGS sequence"/>
</dbReference>
<evidence type="ECO:0000313" key="2">
    <source>
        <dbReference type="Proteomes" id="UP000249467"/>
    </source>
</evidence>
<gene>
    <name evidence="1" type="ORF">DCF19_02870</name>
</gene>
<evidence type="ECO:0000313" key="1">
    <source>
        <dbReference type="EMBL" id="PZO44161.1"/>
    </source>
</evidence>
<dbReference type="AlphaFoldDB" id="A0A2W4Y9Q0"/>
<comment type="caution">
    <text evidence="1">The sequence shown here is derived from an EMBL/GenBank/DDBJ whole genome shotgun (WGS) entry which is preliminary data.</text>
</comment>
<accession>A0A2W4Y9Q0</accession>
<protein>
    <recommendedName>
        <fullName evidence="3">DUF1643 domain-containing protein</fullName>
    </recommendedName>
</protein>
<reference evidence="1 2" key="1">
    <citation type="submission" date="2018-04" db="EMBL/GenBank/DDBJ databases">
        <authorList>
            <person name="Go L.Y."/>
            <person name="Mitchell J.A."/>
        </authorList>
    </citation>
    <scope>NUCLEOTIDE SEQUENCE [LARGE SCALE GENOMIC DNA]</scope>
    <source>
        <strain evidence="1">ULC066bin1</strain>
    </source>
</reference>
<dbReference type="Pfam" id="PF07799">
    <property type="entry name" value="DUF1643"/>
    <property type="match status" value="1"/>
</dbReference>
<dbReference type="EMBL" id="QBML01000003">
    <property type="protein sequence ID" value="PZO44161.1"/>
    <property type="molecule type" value="Genomic_DNA"/>
</dbReference>
<reference evidence="1 2" key="2">
    <citation type="submission" date="2018-06" db="EMBL/GenBank/DDBJ databases">
        <title>Metagenomic assembly of (sub)arctic Cyanobacteria and their associated microbiome from non-axenic cultures.</title>
        <authorList>
            <person name="Baurain D."/>
        </authorList>
    </citation>
    <scope>NUCLEOTIDE SEQUENCE [LARGE SCALE GENOMIC DNA]</scope>
    <source>
        <strain evidence="1">ULC066bin1</strain>
    </source>
</reference>
<evidence type="ECO:0008006" key="3">
    <source>
        <dbReference type="Google" id="ProtNLM"/>
    </source>
</evidence>
<proteinExistence type="predicted"/>